<dbReference type="InterPro" id="IPR008936">
    <property type="entry name" value="Rho_GTPase_activation_prot"/>
</dbReference>
<feature type="compositionally biased region" description="Pro residues" evidence="2">
    <location>
        <begin position="327"/>
        <end position="342"/>
    </location>
</feature>
<dbReference type="OrthoDB" id="185175at2759"/>
<protein>
    <submittedName>
        <fullName evidence="4">Putative Rho-type GTPase-activating protein 2</fullName>
    </submittedName>
</protein>
<dbReference type="Gene3D" id="1.10.555.10">
    <property type="entry name" value="Rho GTPase activation protein"/>
    <property type="match status" value="1"/>
</dbReference>
<keyword evidence="1" id="KW-0343">GTPase activation</keyword>
<dbReference type="PANTHER" id="PTHR23176">
    <property type="entry name" value="RHO/RAC/CDC GTPASE-ACTIVATING PROTEIN"/>
    <property type="match status" value="1"/>
</dbReference>
<dbReference type="EMBL" id="LUGH01000019">
    <property type="protein sequence ID" value="OBZ91179.1"/>
    <property type="molecule type" value="Genomic_DNA"/>
</dbReference>
<evidence type="ECO:0000259" key="3">
    <source>
        <dbReference type="PROSITE" id="PS50238"/>
    </source>
</evidence>
<evidence type="ECO:0000256" key="2">
    <source>
        <dbReference type="SAM" id="MobiDB-lite"/>
    </source>
</evidence>
<evidence type="ECO:0000313" key="4">
    <source>
        <dbReference type="EMBL" id="OBZ91179.1"/>
    </source>
</evidence>
<dbReference type="InterPro" id="IPR000198">
    <property type="entry name" value="RhoGAP_dom"/>
</dbReference>
<dbReference type="Proteomes" id="UP000093000">
    <property type="component" value="Unassembled WGS sequence"/>
</dbReference>
<reference evidence="4 5" key="1">
    <citation type="submission" date="2016-03" db="EMBL/GenBank/DDBJ databases">
        <title>Choanephora cucurbitarum.</title>
        <authorList>
            <person name="Min B."/>
            <person name="Park H."/>
            <person name="Park J.-H."/>
            <person name="Shin H.-D."/>
            <person name="Choi I.-G."/>
        </authorList>
    </citation>
    <scope>NUCLEOTIDE SEQUENCE [LARGE SCALE GENOMIC DNA]</scope>
    <source>
        <strain evidence="4 5">KUS-F28377</strain>
    </source>
</reference>
<organism evidence="4 5">
    <name type="scientific">Choanephora cucurbitarum</name>
    <dbReference type="NCBI Taxonomy" id="101091"/>
    <lineage>
        <taxon>Eukaryota</taxon>
        <taxon>Fungi</taxon>
        <taxon>Fungi incertae sedis</taxon>
        <taxon>Mucoromycota</taxon>
        <taxon>Mucoromycotina</taxon>
        <taxon>Mucoromycetes</taxon>
        <taxon>Mucorales</taxon>
        <taxon>Mucorineae</taxon>
        <taxon>Choanephoraceae</taxon>
        <taxon>Choanephoroideae</taxon>
        <taxon>Choanephora</taxon>
    </lineage>
</organism>
<dbReference type="GO" id="GO:0007165">
    <property type="term" value="P:signal transduction"/>
    <property type="evidence" value="ECO:0007669"/>
    <property type="project" value="InterPro"/>
</dbReference>
<dbReference type="SUPFAM" id="SSF48350">
    <property type="entry name" value="GTPase activation domain, GAP"/>
    <property type="match status" value="1"/>
</dbReference>
<feature type="region of interest" description="Disordered" evidence="2">
    <location>
        <begin position="299"/>
        <end position="359"/>
    </location>
</feature>
<dbReference type="SMART" id="SM00324">
    <property type="entry name" value="RhoGAP"/>
    <property type="match status" value="1"/>
</dbReference>
<feature type="compositionally biased region" description="Basic and acidic residues" evidence="2">
    <location>
        <begin position="1"/>
        <end position="11"/>
    </location>
</feature>
<evidence type="ECO:0000256" key="1">
    <source>
        <dbReference type="ARBA" id="ARBA00022468"/>
    </source>
</evidence>
<dbReference type="GO" id="GO:0005737">
    <property type="term" value="C:cytoplasm"/>
    <property type="evidence" value="ECO:0007669"/>
    <property type="project" value="TreeGrafter"/>
</dbReference>
<dbReference type="STRING" id="101091.A0A1C7NQJ5"/>
<accession>A0A1C7NQJ5</accession>
<dbReference type="PANTHER" id="PTHR23176:SF129">
    <property type="entry name" value="RHO GTPASE ACTIVATING PROTEIN AT 16F, ISOFORM E-RELATED"/>
    <property type="match status" value="1"/>
</dbReference>
<dbReference type="InParanoid" id="A0A1C7NQJ5"/>
<feature type="compositionally biased region" description="Pro residues" evidence="2">
    <location>
        <begin position="400"/>
        <end position="409"/>
    </location>
</feature>
<dbReference type="InterPro" id="IPR050729">
    <property type="entry name" value="Rho-GAP"/>
</dbReference>
<sequence>MKPHTRAHDSDSDSSTSLAFSSDEGDDHDQRYIHQPNSTNSQQFFAKLVRDTRSKVEQKTSEINATVQEKLPEWKQRGAIYSKEQMISSRFSHQQNENAVFGMPLEVAVALTRIDSDDMIPAIFRRCVEYLNDVGKIPGSTTTVNKLRLVFNDGSDMDFFKTRPDPHAVSTLLKMYLRELPEPIIPTELVNEYTKSIQSLVSEDKKSLEDTLNTDALPPISSEVLAAVRSITSRLPVHSFCLLQLLCRHLKQVADHASENRMSISNLAVIFLPTLNIGRALFHCMLKYYTDIFEGKGSKKSHTSIVPPPLPQKPRNLSIDHSHRTASPPPPSPPLPPPPSKKPPSKRIFHTKTMSDTDVIVRQSNSLKINPVISTKAKVPPPKPSRSPFSPVSPIKQSPELPPRPPPLSSKPRSKSISTPGQSQLSRQLDDEQEIWRQSGRVEAIGKRFETMMVHNKITK</sequence>
<feature type="domain" description="Rho-GAP" evidence="3">
    <location>
        <begin position="103"/>
        <end position="317"/>
    </location>
</feature>
<dbReference type="PROSITE" id="PS50238">
    <property type="entry name" value="RHOGAP"/>
    <property type="match status" value="1"/>
</dbReference>
<evidence type="ECO:0000313" key="5">
    <source>
        <dbReference type="Proteomes" id="UP000093000"/>
    </source>
</evidence>
<dbReference type="AlphaFoldDB" id="A0A1C7NQJ5"/>
<feature type="compositionally biased region" description="Low complexity" evidence="2">
    <location>
        <begin position="13"/>
        <end position="22"/>
    </location>
</feature>
<feature type="region of interest" description="Disordered" evidence="2">
    <location>
        <begin position="371"/>
        <end position="435"/>
    </location>
</feature>
<dbReference type="GO" id="GO:0005096">
    <property type="term" value="F:GTPase activator activity"/>
    <property type="evidence" value="ECO:0007669"/>
    <property type="project" value="UniProtKB-KW"/>
</dbReference>
<comment type="caution">
    <text evidence="4">The sequence shown here is derived from an EMBL/GenBank/DDBJ whole genome shotgun (WGS) entry which is preliminary data.</text>
</comment>
<gene>
    <name evidence="4" type="primary">rga2_0</name>
    <name evidence="4" type="ORF">A0J61_00774</name>
</gene>
<feature type="region of interest" description="Disordered" evidence="2">
    <location>
        <begin position="1"/>
        <end position="41"/>
    </location>
</feature>
<proteinExistence type="predicted"/>
<keyword evidence="5" id="KW-1185">Reference proteome</keyword>
<name>A0A1C7NQJ5_9FUNG</name>
<dbReference type="Pfam" id="PF00620">
    <property type="entry name" value="RhoGAP"/>
    <property type="match status" value="1"/>
</dbReference>